<dbReference type="HOGENOM" id="CLU_325846_0_0_1"/>
<dbReference type="InterPro" id="IPR051703">
    <property type="entry name" value="NF-kappa-B_Signaling_Reg"/>
</dbReference>
<proteinExistence type="predicted"/>
<dbReference type="VEuPathDB" id="TriTrypDB:LMJLV39_320021300"/>
<protein>
    <recommendedName>
        <fullName evidence="2">YqaJ viral recombinase domain-containing protein</fullName>
    </recommendedName>
</protein>
<dbReference type="Gene3D" id="3.90.320.10">
    <property type="match status" value="2"/>
</dbReference>
<reference evidence="3 4" key="2">
    <citation type="journal article" date="2011" name="Genome Res.">
        <title>Chromosome and gene copy number variation allow major structural change between species and strains of Leishmania.</title>
        <authorList>
            <person name="Rogers M.B."/>
            <person name="Hilley J.D."/>
            <person name="Dickens N.J."/>
            <person name="Wilkes J."/>
            <person name="Bates P.A."/>
            <person name="Depledge D.P."/>
            <person name="Harris D."/>
            <person name="Her Y."/>
            <person name="Herzyk P."/>
            <person name="Imamura H."/>
            <person name="Otto T.D."/>
            <person name="Sanders M."/>
            <person name="Seeger K."/>
            <person name="Dujardin J.C."/>
            <person name="Berriman M."/>
            <person name="Smith D.F."/>
            <person name="Hertz-Fowler C."/>
            <person name="Mottram J.C."/>
        </authorList>
    </citation>
    <scope>NUCLEOTIDE SEQUENCE [LARGE SCALE GENOMIC DNA]</scope>
    <source>
        <strain evidence="4">MHOM/IL/81/Friedlin</strain>
    </source>
</reference>
<reference evidence="3 4" key="1">
    <citation type="journal article" date="2005" name="Science">
        <title>The genome of the kinetoplastid parasite, Leishmania major.</title>
        <authorList>
            <person name="Ivens A.C."/>
            <person name="Peacock C.S."/>
            <person name="Worthey E.A."/>
            <person name="Murphy L."/>
            <person name="Aggarwal G."/>
            <person name="Berriman M."/>
            <person name="Sisk E."/>
            <person name="Rajandream M.A."/>
            <person name="Adlem E."/>
            <person name="Aert R."/>
            <person name="Anupama A."/>
            <person name="Apostolou Z."/>
            <person name="Attipoe P."/>
            <person name="Bason N."/>
            <person name="Bauser C."/>
            <person name="Beck A."/>
            <person name="Beverley S.M."/>
            <person name="Bianchettin G."/>
            <person name="Borzym K."/>
            <person name="Bothe G."/>
            <person name="Bruschi C.V."/>
            <person name="Collins M."/>
            <person name="Cadag E."/>
            <person name="Ciarloni L."/>
            <person name="Clayton C."/>
            <person name="Coulson R.M."/>
            <person name="Cronin A."/>
            <person name="Cruz A.K."/>
            <person name="Davies R.M."/>
            <person name="De Gaudenzi J."/>
            <person name="Dobson D.E."/>
            <person name="Duesterhoeft A."/>
            <person name="Fazelina G."/>
            <person name="Fosker N."/>
            <person name="Frasch A.C."/>
            <person name="Fraser A."/>
            <person name="Fuchs M."/>
            <person name="Gabel C."/>
            <person name="Goble A."/>
            <person name="Goffeau A."/>
            <person name="Harris D."/>
            <person name="Hertz-Fowler C."/>
            <person name="Hilbert H."/>
            <person name="Horn D."/>
            <person name="Huang Y."/>
            <person name="Klages S."/>
            <person name="Knights A."/>
            <person name="Kube M."/>
            <person name="Larke N."/>
            <person name="Litvin L."/>
            <person name="Lord A."/>
            <person name="Louie T."/>
            <person name="Marra M."/>
            <person name="Masuy D."/>
            <person name="Matthews K."/>
            <person name="Michaeli S."/>
            <person name="Mottram J.C."/>
            <person name="Muller-Auer S."/>
            <person name="Munden H."/>
            <person name="Nelson S."/>
            <person name="Norbertczak H."/>
            <person name="Oliver K."/>
            <person name="O'neil S."/>
            <person name="Pentony M."/>
            <person name="Pohl T.M."/>
            <person name="Price C."/>
            <person name="Purnelle B."/>
            <person name="Quail M.A."/>
            <person name="Rabbinowitsch E."/>
            <person name="Reinhardt R."/>
            <person name="Rieger M."/>
            <person name="Rinta J."/>
            <person name="Robben J."/>
            <person name="Robertson L."/>
            <person name="Ruiz J.C."/>
            <person name="Rutter S."/>
            <person name="Saunders D."/>
            <person name="Schafer M."/>
            <person name="Schein J."/>
            <person name="Schwartz D.C."/>
            <person name="Seeger K."/>
            <person name="Seyler A."/>
            <person name="Sharp S."/>
            <person name="Shin H."/>
            <person name="Sivam D."/>
            <person name="Squares R."/>
            <person name="Squares S."/>
            <person name="Tosato V."/>
            <person name="Vogt C."/>
            <person name="Volckaert G."/>
            <person name="Wambutt R."/>
            <person name="Warren T."/>
            <person name="Wedler H."/>
            <person name="Woodward J."/>
            <person name="Zhou S."/>
            <person name="Zimmermann W."/>
            <person name="Smith D.F."/>
            <person name="Blackwell J.M."/>
            <person name="Stuart K.D."/>
            <person name="Barrell B."/>
            <person name="Myler P.J."/>
        </authorList>
    </citation>
    <scope>NUCLEOTIDE SEQUENCE [LARGE SCALE GENOMIC DNA]</scope>
    <source>
        <strain evidence="4">MHOM/IL/81/Friedlin</strain>
    </source>
</reference>
<dbReference type="VEuPathDB" id="TriTrypDB:LMJSD75_320021300"/>
<dbReference type="GeneID" id="5656265"/>
<feature type="domain" description="YqaJ viral recombinase" evidence="2">
    <location>
        <begin position="9"/>
        <end position="105"/>
    </location>
</feature>
<dbReference type="InterPro" id="IPR019080">
    <property type="entry name" value="YqaJ_viral_recombinase"/>
</dbReference>
<keyword evidence="4" id="KW-1185">Reference proteome</keyword>
<dbReference type="VEuPathDB" id="TriTrypDB:LMJFC_320023700"/>
<dbReference type="Proteomes" id="UP000000542">
    <property type="component" value="Chromosome 32"/>
</dbReference>
<sequence length="885" mass="96113">MAQHPDKLKWKDAHPHGLSASQFGMALGFCGRVSDYVHYLRDIVGTEHEFKGNAFTAHGTRTEPKARALYELLTGCRVHDGGFFVTNDHILGCSPDGQIYHHVDEPPIEQQGGLSVSGLASPFQSCSGGCGASNGAGMIEPQRRSSRCSVHVPFKSKRRPRSPLSAISGRSSHSFRTLACDDDESTSCTSGSTRCCTDGRSGIALAESHASIDGTHSTPLRSPSHHKVRLLEIKSPFRALYASTKPGYQPFGIPMHYMCQIQGQLAIADCEECDFFVYLDHPVCQVEGWRVRRSRAFWAWAEPNLRCVSIWVKDGPPDWLNRSFAFTDFDFRTIDVVPLVFPFDITAHAALTDPRSFAFFAQFANPFESLDRHREASGNDGAQLQAQDLCFAYAGSTWADITEYERVAVAAQAPAVRRLFAPAQADADDTEALETKVELWSRLSSWRRALEVEGVFEESATAVFWKEWTRTATAGRDPIVKVTLSIPYDWDTGRVGARCSLPSLPRTQGDALDSRYDTALIHFHQRLFFASLLSDDVADPCERATSVTSSGAAKSPPHAALLNLVPVFSESVASSSKKAESERPASGSAAMCVHVSTTASSLVDTVTPSRREASSGGTASSSVVCLSPRESSPSQQCVVAAPSAHLCHSLSPLQCRLRKDAEEPNPAELSALASDAVAATRHAAALQRASVPLPQLAAPPAFLPSRRPCFLCEISVQELLDVIRFAHDCEGVVLVSDSQAPLRYYEKLRDWRSPSMSGAADGTWSPPGSTLLVGESAVMQQLLHRSAKASFGRPSALSPLQFVWDQVGARTRPPASLVPCFVVSIAGSSSHLCNTMEHLGGTPCFLVRAAADAASVLRQTKDLVREWGTGACRRRRVDDGKSRPL</sequence>
<dbReference type="PANTHER" id="PTHR46609:SF6">
    <property type="entry name" value="EXONUCLEASE, PHAGE-TYPE_RECB, C-TERMINAL DOMAIN-CONTAINING PROTEIN-RELATED"/>
    <property type="match status" value="1"/>
</dbReference>
<evidence type="ECO:0000313" key="3">
    <source>
        <dbReference type="EMBL" id="CAJ08672.1"/>
    </source>
</evidence>
<feature type="region of interest" description="Disordered" evidence="1">
    <location>
        <begin position="603"/>
        <end position="625"/>
    </location>
</feature>
<accession>Q4Q5D0</accession>
<dbReference type="KEGG" id="lma:LMJF_32_1510"/>
<feature type="domain" description="YqaJ viral recombinase" evidence="2">
    <location>
        <begin position="210"/>
        <end position="271"/>
    </location>
</feature>
<gene>
    <name evidence="3" type="ORF">LMJF_32_1510</name>
</gene>
<dbReference type="RefSeq" id="XP_001685468.1">
    <property type="nucleotide sequence ID" value="XM_001685416.1"/>
</dbReference>
<dbReference type="eggNOG" id="ENOG502R7P3">
    <property type="taxonomic scope" value="Eukaryota"/>
</dbReference>
<dbReference type="InParanoid" id="Q4Q5D0"/>
<dbReference type="EMBL" id="FR796428">
    <property type="protein sequence ID" value="CAJ08672.1"/>
    <property type="molecule type" value="Genomic_DNA"/>
</dbReference>
<name>Q4Q5D0_LEIMA</name>
<dbReference type="InterPro" id="IPR011604">
    <property type="entry name" value="PDDEXK-like_dom_sf"/>
</dbReference>
<organism evidence="3 4">
    <name type="scientific">Leishmania major</name>
    <dbReference type="NCBI Taxonomy" id="5664"/>
    <lineage>
        <taxon>Eukaryota</taxon>
        <taxon>Discoba</taxon>
        <taxon>Euglenozoa</taxon>
        <taxon>Kinetoplastea</taxon>
        <taxon>Metakinetoplastina</taxon>
        <taxon>Trypanosomatida</taxon>
        <taxon>Trypanosomatidae</taxon>
        <taxon>Leishmaniinae</taxon>
        <taxon>Leishmania</taxon>
    </lineage>
</organism>
<evidence type="ECO:0000313" key="4">
    <source>
        <dbReference type="Proteomes" id="UP000000542"/>
    </source>
</evidence>
<dbReference type="GO" id="GO:0006281">
    <property type="term" value="P:DNA repair"/>
    <property type="evidence" value="ECO:0007669"/>
    <property type="project" value="UniProtKB-ARBA"/>
</dbReference>
<dbReference type="Pfam" id="PF09588">
    <property type="entry name" value="YqaJ"/>
    <property type="match status" value="2"/>
</dbReference>
<dbReference type="InterPro" id="IPR011335">
    <property type="entry name" value="Restrct_endonuc-II-like"/>
</dbReference>
<dbReference type="OMA" id="MCQIQGQ"/>
<evidence type="ECO:0000256" key="1">
    <source>
        <dbReference type="SAM" id="MobiDB-lite"/>
    </source>
</evidence>
<evidence type="ECO:0000259" key="2">
    <source>
        <dbReference type="Pfam" id="PF09588"/>
    </source>
</evidence>
<dbReference type="AlphaFoldDB" id="Q4Q5D0"/>
<dbReference type="SUPFAM" id="SSF52980">
    <property type="entry name" value="Restriction endonuclease-like"/>
    <property type="match status" value="1"/>
</dbReference>
<dbReference type="VEuPathDB" id="TriTrypDB:LmjF.32.1510"/>
<dbReference type="PANTHER" id="PTHR46609">
    <property type="entry name" value="EXONUCLEASE, PHAGE-TYPE/RECB, C-TERMINAL DOMAIN-CONTAINING PROTEIN"/>
    <property type="match status" value="1"/>
</dbReference>